<feature type="coiled-coil region" evidence="2">
    <location>
        <begin position="853"/>
        <end position="915"/>
    </location>
</feature>
<dbReference type="RefSeq" id="XP_062794633.1">
    <property type="nucleotide sequence ID" value="XM_062938582.1"/>
</dbReference>
<evidence type="ECO:0000313" key="4">
    <source>
        <dbReference type="EMBL" id="WRT69894.1"/>
    </source>
</evidence>
<feature type="compositionally biased region" description="Basic and acidic residues" evidence="3">
    <location>
        <begin position="105"/>
        <end position="125"/>
    </location>
</feature>
<dbReference type="Gene3D" id="1.10.287.1490">
    <property type="match status" value="1"/>
</dbReference>
<dbReference type="PANTHER" id="PTHR18870">
    <property type="entry name" value="PROTEIN TAG-278-RELATED"/>
    <property type="match status" value="1"/>
</dbReference>
<dbReference type="SUPFAM" id="SSF90257">
    <property type="entry name" value="Myosin rod fragments"/>
    <property type="match status" value="1"/>
</dbReference>
<feature type="region of interest" description="Disordered" evidence="3">
    <location>
        <begin position="142"/>
        <end position="402"/>
    </location>
</feature>
<feature type="coiled-coil region" evidence="2">
    <location>
        <begin position="1012"/>
        <end position="1039"/>
    </location>
</feature>
<sequence>MAERPESQNSEAFSLKTMNDPTEKNAKQEEVEQLSQGNGQGGGELIQETTVVRPELDQVDGGKSSPGLTAIVHQDNTGPQEELIEDVQAQKAVKDTDNENGDQSDVDHKADGLEHAEVQKKEENKIVQGVKDAAGGVKNVLKSGVFGAGSPKSTPKSTLTTSTSRPTTTVRQSLAPTRTSLKPTTSSTRPAVSTTMTGTTTSRPRHTSTLSQSTSSARPTGGVTRPTAATSTKTEPTRPGAPTTSSTMSNAPARAATKPILPTTGTSSNGIKAQPRPSIKPPIPAAGTARATKPLATSGISNGTVRKPESRPPANVPSKNSASSSTPKPRVGLASSTSRLSTKPPVGRPSMLPPSRPSVGAAQKSRGGSEPSATTGTGGSHEVAGLKDKILELEKRSDEEKDTFEKRIAELDREKTGLEENHANAIEDLRSKVEQASAAGVDNDNKIAELRENHVAELKLAEEQKDVAVKELEERLIALSTEKQSLISQLDSLQAELSGAQSSIAKLNTALNTVQNEVSTLRAAQDESTSALDQLKEAKSSLEVKVTELEKMKEKLEGDLAEGADQAEKSVVGVNGLEDQIRDLQEEIDELQKELEKAKESSKGDDARWAQEKEDLIKNIETHKSASKDHKDALDKITTESRTRHDELQDLQITHEQLTTTHAALLESSAQHSEALAQLELRLKEANEKHDALLAESSSISQHELEDKLTDVTRAKDTAETELVDVKTRSGELEEEVEQLAEVRRIMEAKEASLNEIIAKLEGEKEKEKEESEQKYSKAVEDAKVAASEAHHGALAAIKEELASTRSSLHEAHSAEIEALKSSHSIAILDVQADHLKSTQSLEETLLSAQAQVVASKDQLGELTETNENLKSELSRLIDEVEHLGKGDPEMEVELKKIKGELQGVKDELAGAKEMAEMNKSHFESSIAAIQDQHSENERESTERRVRDTYEAEERYKREADEMKRLMKDLEEKLQDERLEKNNALAKLAAIRTPPNSPPPTQAHSPALTKLHEAHNAKVVDLENEIKRLQHELVESRKGSVIEDDIDETETF</sequence>
<gene>
    <name evidence="4" type="ORF">IL334_006885</name>
</gene>
<keyword evidence="5" id="KW-1185">Reference proteome</keyword>
<feature type="compositionally biased region" description="Low complexity" evidence="3">
    <location>
        <begin position="193"/>
        <end position="211"/>
    </location>
</feature>
<evidence type="ECO:0000313" key="5">
    <source>
        <dbReference type="Proteomes" id="UP001329825"/>
    </source>
</evidence>
<feature type="compositionally biased region" description="Polar residues" evidence="3">
    <location>
        <begin position="317"/>
        <end position="327"/>
    </location>
</feature>
<keyword evidence="1 2" id="KW-0175">Coiled coil</keyword>
<protein>
    <recommendedName>
        <fullName evidence="6">Myosin heavy chain</fullName>
    </recommendedName>
</protein>
<name>A0ABZ1D778_9TREE</name>
<feature type="compositionally biased region" description="Low complexity" evidence="3">
    <location>
        <begin position="150"/>
        <end position="169"/>
    </location>
</feature>
<feature type="coiled-coil region" evidence="2">
    <location>
        <begin position="669"/>
        <end position="778"/>
    </location>
</feature>
<feature type="compositionally biased region" description="Polar residues" evidence="3">
    <location>
        <begin position="170"/>
        <end position="192"/>
    </location>
</feature>
<accession>A0ABZ1D778</accession>
<reference evidence="4 5" key="1">
    <citation type="submission" date="2024-01" db="EMBL/GenBank/DDBJ databases">
        <title>Comparative genomics of Cryptococcus and Kwoniella reveals pathogenesis evolution and contrasting modes of karyotype evolution via chromosome fusion or intercentromeric recombination.</title>
        <authorList>
            <person name="Coelho M.A."/>
            <person name="David-Palma M."/>
            <person name="Shea T."/>
            <person name="Bowers K."/>
            <person name="McGinley-Smith S."/>
            <person name="Mohammad A.W."/>
            <person name="Gnirke A."/>
            <person name="Yurkov A.M."/>
            <person name="Nowrousian M."/>
            <person name="Sun S."/>
            <person name="Cuomo C.A."/>
            <person name="Heitman J."/>
        </authorList>
    </citation>
    <scope>NUCLEOTIDE SEQUENCE [LARGE SCALE GENOMIC DNA]</scope>
    <source>
        <strain evidence="4">CBS 11374</strain>
    </source>
</reference>
<feature type="compositionally biased region" description="Basic and acidic residues" evidence="3">
    <location>
        <begin position="384"/>
        <end position="402"/>
    </location>
</feature>
<feature type="region of interest" description="Disordered" evidence="3">
    <location>
        <begin position="1"/>
        <end position="127"/>
    </location>
</feature>
<proteinExistence type="predicted"/>
<dbReference type="Proteomes" id="UP001329825">
    <property type="component" value="Chromosome 9"/>
</dbReference>
<evidence type="ECO:0008006" key="6">
    <source>
        <dbReference type="Google" id="ProtNLM"/>
    </source>
</evidence>
<dbReference type="PANTHER" id="PTHR18870:SF9">
    <property type="entry name" value="PROTEIN TAG-278-RELATED"/>
    <property type="match status" value="1"/>
</dbReference>
<feature type="compositionally biased region" description="Basic and acidic residues" evidence="3">
    <location>
        <begin position="21"/>
        <end position="30"/>
    </location>
</feature>
<organism evidence="4 5">
    <name type="scientific">Kwoniella shivajii</name>
    <dbReference type="NCBI Taxonomy" id="564305"/>
    <lineage>
        <taxon>Eukaryota</taxon>
        <taxon>Fungi</taxon>
        <taxon>Dikarya</taxon>
        <taxon>Basidiomycota</taxon>
        <taxon>Agaricomycotina</taxon>
        <taxon>Tremellomycetes</taxon>
        <taxon>Tremellales</taxon>
        <taxon>Cryptococcaceae</taxon>
        <taxon>Kwoniella</taxon>
    </lineage>
</organism>
<dbReference type="EMBL" id="CP141889">
    <property type="protein sequence ID" value="WRT69894.1"/>
    <property type="molecule type" value="Genomic_DNA"/>
</dbReference>
<evidence type="ECO:0000256" key="3">
    <source>
        <dbReference type="SAM" id="MobiDB-lite"/>
    </source>
</evidence>
<dbReference type="GeneID" id="87959015"/>
<feature type="compositionally biased region" description="Polar residues" evidence="3">
    <location>
        <begin position="7"/>
        <end position="20"/>
    </location>
</feature>
<feature type="coiled-coil region" evidence="2">
    <location>
        <begin position="953"/>
        <end position="987"/>
    </location>
</feature>
<evidence type="ECO:0000256" key="2">
    <source>
        <dbReference type="SAM" id="Coils"/>
    </source>
</evidence>
<evidence type="ECO:0000256" key="1">
    <source>
        <dbReference type="ARBA" id="ARBA00023054"/>
    </source>
</evidence>